<dbReference type="EnsemblMetazoa" id="PPA40310.1">
    <property type="protein sequence ID" value="PPA40310.1"/>
    <property type="gene ID" value="WBGene00278679"/>
</dbReference>
<keyword evidence="3" id="KW-1185">Reference proteome</keyword>
<name>A0A2A6BGQ9_PRIPA</name>
<feature type="region of interest" description="Disordered" evidence="1">
    <location>
        <begin position="34"/>
        <end position="84"/>
    </location>
</feature>
<dbReference type="AlphaFoldDB" id="A0A2A6BGQ9"/>
<accession>A0A8R1UWE0</accession>
<organism evidence="2 3">
    <name type="scientific">Pristionchus pacificus</name>
    <name type="common">Parasitic nematode worm</name>
    <dbReference type="NCBI Taxonomy" id="54126"/>
    <lineage>
        <taxon>Eukaryota</taxon>
        <taxon>Metazoa</taxon>
        <taxon>Ecdysozoa</taxon>
        <taxon>Nematoda</taxon>
        <taxon>Chromadorea</taxon>
        <taxon>Rhabditida</taxon>
        <taxon>Rhabditina</taxon>
        <taxon>Diplogasteromorpha</taxon>
        <taxon>Diplogasteroidea</taxon>
        <taxon>Neodiplogasteridae</taxon>
        <taxon>Pristionchus</taxon>
    </lineage>
</organism>
<proteinExistence type="predicted"/>
<feature type="compositionally biased region" description="Acidic residues" evidence="1">
    <location>
        <begin position="36"/>
        <end position="46"/>
    </location>
</feature>
<reference evidence="3" key="1">
    <citation type="journal article" date="2008" name="Nat. Genet.">
        <title>The Pristionchus pacificus genome provides a unique perspective on nematode lifestyle and parasitism.</title>
        <authorList>
            <person name="Dieterich C."/>
            <person name="Clifton S.W."/>
            <person name="Schuster L.N."/>
            <person name="Chinwalla A."/>
            <person name="Delehaunty K."/>
            <person name="Dinkelacker I."/>
            <person name="Fulton L."/>
            <person name="Fulton R."/>
            <person name="Godfrey J."/>
            <person name="Minx P."/>
            <person name="Mitreva M."/>
            <person name="Roeseler W."/>
            <person name="Tian H."/>
            <person name="Witte H."/>
            <person name="Yang S.P."/>
            <person name="Wilson R.K."/>
            <person name="Sommer R.J."/>
        </authorList>
    </citation>
    <scope>NUCLEOTIDE SEQUENCE [LARGE SCALE GENOMIC DNA]</scope>
    <source>
        <strain evidence="3">PS312</strain>
    </source>
</reference>
<feature type="compositionally biased region" description="Basic and acidic residues" evidence="1">
    <location>
        <begin position="47"/>
        <end position="63"/>
    </location>
</feature>
<gene>
    <name evidence="2" type="primary">WBGene00278679</name>
</gene>
<feature type="compositionally biased region" description="Low complexity" evidence="1">
    <location>
        <begin position="65"/>
        <end position="77"/>
    </location>
</feature>
<sequence length="133" mass="15252">ATMAVDGEATVETEEEMEEKKDIIITITIIVVKREEEEEEEEEDRMEDGVKMEDGLVDNRDLDGVDSSVNSLDNSLSTHSSPSISFKRDVSVNRKIMNLFFNLSVGSNSNCEERTKEHTNDQRNRLIERIREE</sequence>
<dbReference type="Proteomes" id="UP000005239">
    <property type="component" value="Unassembled WGS sequence"/>
</dbReference>
<feature type="compositionally biased region" description="Basic and acidic residues" evidence="1">
    <location>
        <begin position="111"/>
        <end position="133"/>
    </location>
</feature>
<evidence type="ECO:0000256" key="1">
    <source>
        <dbReference type="SAM" id="MobiDB-lite"/>
    </source>
</evidence>
<protein>
    <submittedName>
        <fullName evidence="2">Uncharacterized protein</fullName>
    </submittedName>
</protein>
<evidence type="ECO:0000313" key="2">
    <source>
        <dbReference type="EnsemblMetazoa" id="PPA40310.1"/>
    </source>
</evidence>
<reference evidence="2" key="2">
    <citation type="submission" date="2022-06" db="UniProtKB">
        <authorList>
            <consortium name="EnsemblMetazoa"/>
        </authorList>
    </citation>
    <scope>IDENTIFICATION</scope>
    <source>
        <strain evidence="2">PS312</strain>
    </source>
</reference>
<feature type="region of interest" description="Disordered" evidence="1">
    <location>
        <begin position="109"/>
        <end position="133"/>
    </location>
</feature>
<accession>A0A2A6BGQ9</accession>
<evidence type="ECO:0000313" key="3">
    <source>
        <dbReference type="Proteomes" id="UP000005239"/>
    </source>
</evidence>